<dbReference type="Pfam" id="PF08456">
    <property type="entry name" value="Vmethyltransf_C"/>
    <property type="match status" value="1"/>
</dbReference>
<evidence type="ECO:0000313" key="7">
    <source>
        <dbReference type="EMBL" id="ALT22313.1"/>
    </source>
</evidence>
<dbReference type="InterPro" id="IPR027417">
    <property type="entry name" value="P-loop_NTPase"/>
</dbReference>
<dbReference type="GO" id="GO:0016787">
    <property type="term" value="F:hydrolase activity"/>
    <property type="evidence" value="ECO:0007669"/>
    <property type="project" value="UniProtKB-KW"/>
</dbReference>
<reference evidence="7" key="1">
    <citation type="journal article" date="2016" name="Arch. Virol.">
        <title>Molecular and biological characterisation of two novel pomo-like viruses associated with potato (Solanum tuberosum) fields in Colombia.</title>
        <authorList>
            <person name="Gil J.F."/>
            <person name="Adams I."/>
            <person name="Boonham N."/>
            <person name="Nielsen S.L."/>
            <person name="Nicolaisen M."/>
        </authorList>
    </citation>
    <scope>NUCLEOTIDE SEQUENCE</scope>
    <source>
        <strain evidence="7">IS16</strain>
    </source>
</reference>
<proteinExistence type="predicted"/>
<dbReference type="EMBL" id="KT225277">
    <property type="protein sequence ID" value="ALT22313.1"/>
    <property type="molecule type" value="Genomic_RNA"/>
</dbReference>
<name>A0A0U3C5M6_9VIRU</name>
<gene>
    <name evidence="7" type="primary">ORF1</name>
</gene>
<dbReference type="Pfam" id="PF01443">
    <property type="entry name" value="Viral_helicase1"/>
    <property type="match status" value="1"/>
</dbReference>
<evidence type="ECO:0000256" key="4">
    <source>
        <dbReference type="ARBA" id="ARBA00022840"/>
    </source>
</evidence>
<keyword evidence="3" id="KW-0378">Hydrolase</keyword>
<evidence type="ECO:0000259" key="6">
    <source>
        <dbReference type="PROSITE" id="PS51743"/>
    </source>
</evidence>
<dbReference type="GO" id="GO:0003723">
    <property type="term" value="F:RNA binding"/>
    <property type="evidence" value="ECO:0007669"/>
    <property type="project" value="InterPro"/>
</dbReference>
<organism evidence="7">
    <name type="scientific">Soil-borne virus 2</name>
    <dbReference type="NCBI Taxonomy" id="1770234"/>
    <lineage>
        <taxon>Viruses</taxon>
        <taxon>Riboviria</taxon>
        <taxon>Orthornavirae</taxon>
        <taxon>Kitrinoviricota</taxon>
        <taxon>Alsuviricetes</taxon>
        <taxon>Martellivirales</taxon>
        <taxon>Virgaviridae</taxon>
        <taxon>Pomovirus</taxon>
    </lineage>
</organism>
<dbReference type="GO" id="GO:0005524">
    <property type="term" value="F:ATP binding"/>
    <property type="evidence" value="ECO:0007669"/>
    <property type="project" value="UniProtKB-KW"/>
</dbReference>
<keyword evidence="4" id="KW-0067">ATP-binding</keyword>
<dbReference type="GO" id="GO:0006396">
    <property type="term" value="P:RNA processing"/>
    <property type="evidence" value="ECO:0007669"/>
    <property type="project" value="InterPro"/>
</dbReference>
<dbReference type="SUPFAM" id="SSF52540">
    <property type="entry name" value="P-loop containing nucleoside triphosphate hydrolases"/>
    <property type="match status" value="1"/>
</dbReference>
<evidence type="ECO:0000256" key="3">
    <source>
        <dbReference type="ARBA" id="ARBA00022801"/>
    </source>
</evidence>
<feature type="domain" description="(+)RNA virus helicase C-terminal" evidence="5">
    <location>
        <begin position="996"/>
        <end position="1315"/>
    </location>
</feature>
<keyword evidence="2" id="KW-0547">Nucleotide-binding</keyword>
<evidence type="ECO:0000259" key="5">
    <source>
        <dbReference type="PROSITE" id="PS51657"/>
    </source>
</evidence>
<sequence>MDSVVSKLQSSELIDAVLHTSATRTQSELHQTMCQLYQNQIKDSLKKNENKKKIDIKRNLTEEQLQTLGDLFPERRIVSTCVSRGTHSMAAAMRKIETDIILSAFPKKCTIFDVGGNWATHAKRCDDRMVHCCCPILDFRDAQRKTTRMLSYNKFIEDAKELKPAVARRAEEIAEDNSRIVGNILKGERYSEAMDGKWFCQNKFEDCVFGENSKDTSLKVGMAVHSIYDIHLIDLVGAMQRKGIKVLTGTFLFSVDLLLGKKEGNLPTVNGFFRVEGKKVKYGFHDDPNCGYEHELSSLLMYVTKTFVKSPGGNVYYLELNEMRGDVMFFTLTDATEAQSMGVKSDSSFKCIPLNDRGKVVFPVFDVEAKTGEIVFREECLNRDFVSRALEYVSRLKDNQLNSETIISYLASTNNAVVIGGSARKTTEKVDPKLLPMVATTLIVYSEVQRKKQKMVISKLRSRVQEELQFKQIVECIFHRVFGKDSTYQKVLQVFAGWVNFANGGKIVDLCDTPIFVEVKDRIKLWSENATADSVLLSFNDIDAKVRLYEECEAERQRISEMLVQEKTGLYDSENIQIGVTKAEGKNQETSPSDAFRRWMETEDAFSFNSDNMSVNETSTTKSSNSVSKKFMREWIEGDDHFNSAKSIPRSRRVFNFQGFMDTLKGLLKIVEPEPFEYLDDDEVWESLETRLLRSEKEEVSMETVLERVPEVCISETILLDAVKEEKTAESISAPAQIMKVEEVKLDIVPEKFSACAEIDDYVSDADSWKEDVCDSGDSVSVGYECDEETIFNDSSSLSGLSTRVTVEKPSLKGKEKVICHEESTWEMGETSRWAQMAEDSDLAQGFKELPPCEDQFAVRYAKLPEYPAEEDGDDFRTLAKKEAHFYLKAKLVADKSSMVDIVRDFLYGNFHNGKCKTPKDACFLDCSVYKQGKWVLDKKPKRMGHAFAVGVKNRDWKTCRLVPMSWETEDRKVIGDKPIVSEGAFDLYMLCDLTFLMNDMIILKNIEDVMRKRERKVAPRVTLIDGVPGCGKSTHIVENADLSKHYVLTMGKEAALDLKERFRKKNFTESQLSRVRTVDSFLMHDLNSRANVLQFDEALMAHAGIVYFCADILSARVVVCQGDSQQIPFVQRVEGINLKYSKLQLDSVVEKRHTYRSPVDVAMFLTKKNFYGTSIVTTSNETLRSLKTVGPRDGMTSMYTVPKIKFATYLTFTQAEKEEVSQYLGVGKWTVNTVHEAQGKTYDDVILVRLKPTDNEIYPGGGKSKPYVVVGTTRHRRSLVYYTMAEDSLYFDISNMLEVQENKLFKHLYIENSL</sequence>
<evidence type="ECO:0000256" key="2">
    <source>
        <dbReference type="ARBA" id="ARBA00022741"/>
    </source>
</evidence>
<feature type="domain" description="Alphavirus-like MT" evidence="6">
    <location>
        <begin position="78"/>
        <end position="303"/>
    </location>
</feature>
<dbReference type="GO" id="GO:0016556">
    <property type="term" value="P:mRNA modification"/>
    <property type="evidence" value="ECO:0007669"/>
    <property type="project" value="InterPro"/>
</dbReference>
<dbReference type="InterPro" id="IPR002588">
    <property type="entry name" value="Alphavirus-like_MT_dom"/>
</dbReference>
<dbReference type="GO" id="GO:0008174">
    <property type="term" value="F:mRNA methyltransferase activity"/>
    <property type="evidence" value="ECO:0007669"/>
    <property type="project" value="UniProtKB-UniRule"/>
</dbReference>
<evidence type="ECO:0000256" key="1">
    <source>
        <dbReference type="ARBA" id="ARBA00022679"/>
    </source>
</evidence>
<dbReference type="PROSITE" id="PS51743">
    <property type="entry name" value="ALPHAVIRUS_MT"/>
    <property type="match status" value="1"/>
</dbReference>
<dbReference type="PROSITE" id="PS51657">
    <property type="entry name" value="PSRV_HELICASE"/>
    <property type="match status" value="1"/>
</dbReference>
<protein>
    <submittedName>
        <fullName evidence="7">Polymerase</fullName>
    </submittedName>
</protein>
<keyword evidence="1" id="KW-0808">Transferase</keyword>
<dbReference type="Gene3D" id="3.40.50.300">
    <property type="entry name" value="P-loop containing nucleotide triphosphate hydrolases"/>
    <property type="match status" value="2"/>
</dbReference>
<accession>A0A0U3C5M6</accession>
<dbReference type="InterPro" id="IPR027351">
    <property type="entry name" value="(+)RNA_virus_helicase_core_dom"/>
</dbReference>
<dbReference type="Pfam" id="PF01660">
    <property type="entry name" value="Vmethyltransf"/>
    <property type="match status" value="1"/>
</dbReference>
<dbReference type="InterPro" id="IPR013664">
    <property type="entry name" value="Virgavirus_MeTrfase_C"/>
</dbReference>